<dbReference type="PANTHER" id="PTHR24403:SF109">
    <property type="entry name" value="ZINC FINGER PROTEIN 845-LIKE"/>
    <property type="match status" value="1"/>
</dbReference>
<feature type="region of interest" description="Disordered" evidence="6">
    <location>
        <begin position="258"/>
        <end position="303"/>
    </location>
</feature>
<feature type="compositionally biased region" description="Acidic residues" evidence="6">
    <location>
        <begin position="1655"/>
        <end position="1665"/>
    </location>
</feature>
<feature type="compositionally biased region" description="Polar residues" evidence="6">
    <location>
        <begin position="276"/>
        <end position="288"/>
    </location>
</feature>
<feature type="region of interest" description="Disordered" evidence="6">
    <location>
        <begin position="462"/>
        <end position="497"/>
    </location>
</feature>
<name>A0AAV6QD18_SOLSE</name>
<dbReference type="GO" id="GO:0010468">
    <property type="term" value="P:regulation of gene expression"/>
    <property type="evidence" value="ECO:0007669"/>
    <property type="project" value="TreeGrafter"/>
</dbReference>
<feature type="region of interest" description="Disordered" evidence="6">
    <location>
        <begin position="2132"/>
        <end position="2153"/>
    </location>
</feature>
<protein>
    <submittedName>
        <fullName evidence="8">Zinc finger protein 462-like</fullName>
    </submittedName>
</protein>
<dbReference type="PROSITE" id="PS00028">
    <property type="entry name" value="ZINC_FINGER_C2H2_1"/>
    <property type="match status" value="10"/>
</dbReference>
<feature type="region of interest" description="Disordered" evidence="6">
    <location>
        <begin position="2008"/>
        <end position="2030"/>
    </location>
</feature>
<evidence type="ECO:0000256" key="6">
    <source>
        <dbReference type="SAM" id="MobiDB-lite"/>
    </source>
</evidence>
<evidence type="ECO:0000313" key="8">
    <source>
        <dbReference type="EMBL" id="KAG7489431.1"/>
    </source>
</evidence>
<feature type="domain" description="C2H2-type" evidence="7">
    <location>
        <begin position="1255"/>
        <end position="1282"/>
    </location>
</feature>
<keyword evidence="4" id="KW-0862">Zinc</keyword>
<accession>A0AAV6QD18</accession>
<evidence type="ECO:0000313" key="9">
    <source>
        <dbReference type="Proteomes" id="UP000693946"/>
    </source>
</evidence>
<dbReference type="FunFam" id="3.30.160.60:FF:000655">
    <property type="entry name" value="Zinc finger protein 462"/>
    <property type="match status" value="1"/>
</dbReference>
<keyword evidence="3 5" id="KW-0863">Zinc-finger</keyword>
<evidence type="ECO:0000256" key="1">
    <source>
        <dbReference type="ARBA" id="ARBA00022723"/>
    </source>
</evidence>
<keyword evidence="2" id="KW-0677">Repeat</keyword>
<dbReference type="GO" id="GO:0008270">
    <property type="term" value="F:zinc ion binding"/>
    <property type="evidence" value="ECO:0007669"/>
    <property type="project" value="UniProtKB-KW"/>
</dbReference>
<keyword evidence="9" id="KW-1185">Reference proteome</keyword>
<feature type="domain" description="C2H2-type" evidence="7">
    <location>
        <begin position="379"/>
        <end position="407"/>
    </location>
</feature>
<feature type="domain" description="C2H2-type" evidence="7">
    <location>
        <begin position="1936"/>
        <end position="1963"/>
    </location>
</feature>
<feature type="domain" description="C2H2-type" evidence="7">
    <location>
        <begin position="2162"/>
        <end position="2186"/>
    </location>
</feature>
<dbReference type="GO" id="GO:0005634">
    <property type="term" value="C:nucleus"/>
    <property type="evidence" value="ECO:0007669"/>
    <property type="project" value="TreeGrafter"/>
</dbReference>
<dbReference type="PROSITE" id="PS50157">
    <property type="entry name" value="ZINC_FINGER_C2H2_2"/>
    <property type="match status" value="7"/>
</dbReference>
<dbReference type="SMART" id="SM00355">
    <property type="entry name" value="ZnF_C2H2"/>
    <property type="match status" value="29"/>
</dbReference>
<dbReference type="Proteomes" id="UP000693946">
    <property type="component" value="Linkage Group LG5"/>
</dbReference>
<organism evidence="8 9">
    <name type="scientific">Solea senegalensis</name>
    <name type="common">Senegalese sole</name>
    <dbReference type="NCBI Taxonomy" id="28829"/>
    <lineage>
        <taxon>Eukaryota</taxon>
        <taxon>Metazoa</taxon>
        <taxon>Chordata</taxon>
        <taxon>Craniata</taxon>
        <taxon>Vertebrata</taxon>
        <taxon>Euteleostomi</taxon>
        <taxon>Actinopterygii</taxon>
        <taxon>Neopterygii</taxon>
        <taxon>Teleostei</taxon>
        <taxon>Neoteleostei</taxon>
        <taxon>Acanthomorphata</taxon>
        <taxon>Carangaria</taxon>
        <taxon>Pleuronectiformes</taxon>
        <taxon>Pleuronectoidei</taxon>
        <taxon>Soleidae</taxon>
        <taxon>Solea</taxon>
    </lineage>
</organism>
<dbReference type="InterPro" id="IPR059058">
    <property type="entry name" value="Znf-C2H2_ZNF462"/>
</dbReference>
<feature type="domain" description="C2H2-type" evidence="7">
    <location>
        <begin position="1671"/>
        <end position="1698"/>
    </location>
</feature>
<feature type="compositionally biased region" description="Acidic residues" evidence="6">
    <location>
        <begin position="1769"/>
        <end position="1789"/>
    </location>
</feature>
<gene>
    <name evidence="8" type="ORF">JOB18_012049</name>
</gene>
<evidence type="ECO:0000256" key="4">
    <source>
        <dbReference type="ARBA" id="ARBA00022833"/>
    </source>
</evidence>
<feature type="compositionally biased region" description="Polar residues" evidence="6">
    <location>
        <begin position="560"/>
        <end position="571"/>
    </location>
</feature>
<feature type="compositionally biased region" description="Basic and acidic residues" evidence="6">
    <location>
        <begin position="465"/>
        <end position="489"/>
    </location>
</feature>
<feature type="region of interest" description="Disordered" evidence="6">
    <location>
        <begin position="1766"/>
        <end position="1796"/>
    </location>
</feature>
<evidence type="ECO:0000256" key="2">
    <source>
        <dbReference type="ARBA" id="ARBA00022737"/>
    </source>
</evidence>
<dbReference type="PANTHER" id="PTHR24403">
    <property type="entry name" value="ZINC FINGER PROTEIN"/>
    <property type="match status" value="1"/>
</dbReference>
<sequence length="2186" mass="247541">MSAATSCCCTMAMYSGGNNQHHRAQKPRENRVSTGYIDSLLFFTCGHMMHSPADAEDPALYFCNYCTGIFQSQASIYGHLRQVHHISDETEVSDADSQQTHTHNSSFSCQCCDFKTHHCDSLKKHEKQCNKKSKDQTVMGKNIVPEMQQRKMGAVISTSSTSSVTVSKTLKKYKVPSQTQSVSKFFSPAFESEVKTSVTLAESSENSKGTLILQESPSSLNSNGVFKVTAKSIIDINKPPSSHRFLLNDDLLTTELRSATPNDHFKETAPGKSSGKRSCSESPENCTTKKAKSHKDEPDPVVYKLPTPSGTDFLFEMSEDEEENKASVVDGDTNIYECKHCDYSDDDIGRTAAHYQSYHPYVRHNAVYVQDSRDRSATFRCLECPVEFSSETDLKRHYREEHSEAPEVFTMRSHLLVLKCFVCQLTTDEVNILKEHYKEKHPEHNLDNSLLFCRYSATSQVKTGTNEHDTKRSEEISPKNTKTQHEEIRMSPSPLSPMPRGADEVLYHCYNCTFHHKSAVAVHVHYQKNHPDEAVTIDKIKQSSHHISQMRPGPSVRAAENSTPQKTAVESSTKDKVVLSQQKVLMSLMKLKHTLVISKTSETSRSEGVTSALEENVKKKEKPLLKSDQPLSTGTNASVSSSADKVFYCQVCSYSNTNIKSVVAHHNTKHVMYGPTGMEEVLWHNTKMQKKKLQRDTEASGTSPSKSVMRQQLTACTKKKEVLNPYECAENLFYCQNCNFGNPTLKGVLNHQIIVHKHINTSRKHVIKYTTVIRKQIQKSKSESKEPSSGLPLPLMSKGDEDRLFCHLCNYRHKTMSNVMTHYFKRHPGFVMNAEQIKEYSITLVSQTQTAQPKGANPASCQDMGNKKKNMKTLGKDSSVSTVRVEVPQKSIQCYRCTFSCQQVYLLRRHMWNIHRSNRSAIDLLRTCFRKGMIESGYHCDTCMFSDTDAAVVHKHYQEQHANRKLTLDNITTRLYVGPDQRLKLQTKAAAGVTDNDCGSQRVGHDETNTFACRACSFKGDSMLSIMRHCRTVHPWFVKDDGSVPKVITSKKLAANSHVTDEHDTTASFDTYQVPLEFETLSVSSQEATETVKCPHCAAEFTSQRGLNTHCGLKHKDTVVRNTMQVHIFKCPYCTYVNTIHHGVLTHCQMRHPTSESRSNSVHVDKVYFSSWENCNGKSPGDSARFKGYMCKRCPLICATPEKLKKHMKSKQCVALTNSHKATVQLSAARKFPPSAALRYVSKTSFLAKKKYSKVNCQHCDYTCSTKIALSRHLHVHHREERVFLCTLCSCSYNSKKQLGSHYTKSHGKDAFPAHKQVTEPTLNSTGCPLAQQMRHTSKAAMMDNSKISVYKCPRCPYVHTSYHGTLTHCQMKHPTLIARADALTTEEVLVSNMVKCTMGKGSMGRRGYMCRKCPQIHASLPKLKSHNHKHHSLHTTTKPSARNKTKTSPQRGATESEAASADLRHQHAAPLSCHGKEMLYKCHMCGYTGLCRKYLQSHYRNKHKLDAVSTSKLLEKYNKYKFQLPKASCDNRALVKCKVCPDMAFDSTQLLVTHYSTFHDWKLDFRVVSRTSKRSTGVYRCCHCRKRINGIRKLCLHLDRHRVWKKKKAAVVMNTATLEITSSEVNEESDAPVFQSVTPMKSFTLQTSPRPELPESELPESECDAPEHKHTCGQCGRSFMSLKGLRSHERSHAAVAAIQKLDHVTLSALKQNVNEYVVFKCGTLRPFLCSLCSYRTTVLGLWRSHFLKKHLDVIVDVVVADDHKEELTDQDPDVSEENEDEPEAEDDSNTEKPLYLEPPDVQRQLDHYSAVAQTADACKGNVTVNNLLHCEFCNFNTGHMSSVRRHYLNRHGKKILRCKNCDFFTSFRKNLEVHMESGHMTRRSESSLLRCPFCLYQTNKKNHMIDHVDLHRDERVVPVEVRRPKLSRYLQGVVFRCHRCTFSCGNSDSLRAHMKRHDDVRPYRCRLCYYDCTLLSHLEAHLCHKHQIVRNHELVGQVMLDQLEAGLSRSDEEEESLSNKVTVPSDTDDPVTLAGIKKIKCIHVKHEERVSSPDTEQVHGGNVADVQCDERETSGEDCSVFPLQTEGAAESSEEATDVYREMPVLENELLKEAPLPLQQFKEDKEKDEGIIEDDNNHTQGDGDDNSDHSRLHTCAKNPEPLICALCGRKLTSSRELKRHVMRHGI</sequence>
<evidence type="ECO:0000256" key="5">
    <source>
        <dbReference type="PROSITE-ProRule" id="PRU00042"/>
    </source>
</evidence>
<proteinExistence type="predicted"/>
<feature type="region of interest" description="Disordered" evidence="6">
    <location>
        <begin position="2076"/>
        <end position="2098"/>
    </location>
</feature>
<feature type="region of interest" description="Disordered" evidence="6">
    <location>
        <begin position="1645"/>
        <end position="1666"/>
    </location>
</feature>
<reference evidence="8 9" key="1">
    <citation type="journal article" date="2021" name="Sci. Rep.">
        <title>Chromosome anchoring in Senegalese sole (Solea senegalensis) reveals sex-associated markers and genome rearrangements in flatfish.</title>
        <authorList>
            <person name="Guerrero-Cozar I."/>
            <person name="Gomez-Garrido J."/>
            <person name="Berbel C."/>
            <person name="Martinez-Blanch J.F."/>
            <person name="Alioto T."/>
            <person name="Claros M.G."/>
            <person name="Gagnaire P.A."/>
            <person name="Manchado M."/>
        </authorList>
    </citation>
    <scope>NUCLEOTIDE SEQUENCE [LARGE SCALE GENOMIC DNA]</scope>
    <source>
        <strain evidence="8">Sse05_10M</strain>
    </source>
</reference>
<dbReference type="Pfam" id="PF23075">
    <property type="entry name" value="zf-C2H2_ZNF462_11"/>
    <property type="match status" value="2"/>
</dbReference>
<feature type="region of interest" description="Disordered" evidence="6">
    <location>
        <begin position="544"/>
        <end position="574"/>
    </location>
</feature>
<dbReference type="InterPro" id="IPR059059">
    <property type="entry name" value="Znf-C2H2_7th_ZNF462"/>
</dbReference>
<dbReference type="InterPro" id="IPR050688">
    <property type="entry name" value="Zinc_finger/UBP_domain"/>
</dbReference>
<dbReference type="Pfam" id="PF23225">
    <property type="entry name" value="zf-C2H2_7th_ZNF462"/>
    <property type="match status" value="4"/>
</dbReference>
<comment type="caution">
    <text evidence="8">The sequence shown here is derived from an EMBL/GenBank/DDBJ whole genome shotgun (WGS) entry which is preliminary data.</text>
</comment>
<evidence type="ECO:0000259" key="7">
    <source>
        <dbReference type="PROSITE" id="PS50157"/>
    </source>
</evidence>
<keyword evidence="1" id="KW-0479">Metal-binding</keyword>
<feature type="region of interest" description="Disordered" evidence="6">
    <location>
        <begin position="1423"/>
        <end position="1463"/>
    </location>
</feature>
<evidence type="ECO:0000256" key="3">
    <source>
        <dbReference type="ARBA" id="ARBA00022771"/>
    </source>
</evidence>
<dbReference type="InterPro" id="IPR013087">
    <property type="entry name" value="Znf_C2H2_type"/>
</dbReference>
<feature type="domain" description="C2H2-type" evidence="7">
    <location>
        <begin position="1409"/>
        <end position="1440"/>
    </location>
</feature>
<feature type="domain" description="C2H2-type" evidence="7">
    <location>
        <begin position="61"/>
        <end position="90"/>
    </location>
</feature>
<dbReference type="EMBL" id="JAGKHQ010000017">
    <property type="protein sequence ID" value="KAG7489431.1"/>
    <property type="molecule type" value="Genomic_DNA"/>
</dbReference>
<feature type="compositionally biased region" description="Basic residues" evidence="6">
    <location>
        <begin position="1424"/>
        <end position="1434"/>
    </location>
</feature>